<accession>A0A224AC35</accession>
<feature type="transmembrane region" description="Helical" evidence="1">
    <location>
        <begin position="28"/>
        <end position="50"/>
    </location>
</feature>
<feature type="transmembrane region" description="Helical" evidence="1">
    <location>
        <begin position="6"/>
        <end position="21"/>
    </location>
</feature>
<feature type="transmembrane region" description="Helical" evidence="1">
    <location>
        <begin position="56"/>
        <end position="79"/>
    </location>
</feature>
<sequence>MLILYLLSIQMVTLFFLFFATKKLYLTALLILKSMLLTALVLSIFILSISSSSLCIFILLLTLAVCEAGLGLSVLMSYIKITGGNYIQSNFLF</sequence>
<dbReference type="Gene3D" id="1.10.287.3510">
    <property type="match status" value="1"/>
</dbReference>
<evidence type="ECO:0000256" key="1">
    <source>
        <dbReference type="SAM" id="Phobius"/>
    </source>
</evidence>
<name>A0A224AC35_9EUPU</name>
<keyword evidence="2" id="KW-0496">Mitochondrion</keyword>
<proteinExistence type="predicted"/>
<organism evidence="2">
    <name type="scientific">Megalophaedusa dalli</name>
    <dbReference type="NCBI Taxonomy" id="1885862"/>
    <lineage>
        <taxon>Eukaryota</taxon>
        <taxon>Metazoa</taxon>
        <taxon>Spiralia</taxon>
        <taxon>Lophotrochozoa</taxon>
        <taxon>Mollusca</taxon>
        <taxon>Gastropoda</taxon>
        <taxon>Heterobranchia</taxon>
        <taxon>Euthyneura</taxon>
        <taxon>Panpulmonata</taxon>
        <taxon>Eupulmonata</taxon>
        <taxon>Stylommatophora</taxon>
        <taxon>Helicina</taxon>
        <taxon>Clausilioidea</taxon>
        <taxon>Clausiliidae</taxon>
        <taxon>Phaedusinae</taxon>
        <taxon>Megalophaedusa</taxon>
    </lineage>
</organism>
<keyword evidence="1" id="KW-0472">Membrane</keyword>
<geneLocation type="mitochondrion" evidence="2"/>
<dbReference type="AlphaFoldDB" id="A0A224AC35"/>
<gene>
    <name evidence="2" type="primary">ND4L</name>
</gene>
<dbReference type="EMBL" id="LC172034">
    <property type="protein sequence ID" value="BBA10478.1"/>
    <property type="molecule type" value="Genomic_DNA"/>
</dbReference>
<evidence type="ECO:0000313" key="2">
    <source>
        <dbReference type="EMBL" id="BBA10478.1"/>
    </source>
</evidence>
<keyword evidence="1" id="KW-1133">Transmembrane helix</keyword>
<reference evidence="2" key="1">
    <citation type="journal article" date="2017" name="Zool. J. Linn. Soc.">
        <title>Molecular phylogeny, frequent parallel evolution and new system of Japanese clausiliid land snails (Gastropoda: Stylommatophora).</title>
        <authorList>
            <person name="Motochin R."/>
            <person name="Wang M."/>
            <person name="Ueshima R."/>
        </authorList>
    </citation>
    <scope>NUCLEOTIDE SEQUENCE</scope>
    <source>
        <strain evidence="2">AJ34</strain>
        <tissue evidence="2">Muscle</tissue>
    </source>
</reference>
<protein>
    <submittedName>
        <fullName evidence="2">NADH dehydrogenase subunit 4L</fullName>
    </submittedName>
</protein>
<keyword evidence="1" id="KW-0812">Transmembrane</keyword>